<dbReference type="EMBL" id="CAXLJM020000075">
    <property type="protein sequence ID" value="CAL8128685.1"/>
    <property type="molecule type" value="Genomic_DNA"/>
</dbReference>
<evidence type="ECO:0000313" key="3">
    <source>
        <dbReference type="Proteomes" id="UP001642540"/>
    </source>
</evidence>
<sequence length="59" mass="6526">MQMVLMQFPVKTKGMEFARQDVCGEIVLMVIDLFFGTLAVFATVMCANVAAYKFAVNGE</sequence>
<comment type="caution">
    <text evidence="2">The sequence shown here is derived from an EMBL/GenBank/DDBJ whole genome shotgun (WGS) entry which is preliminary data.</text>
</comment>
<proteinExistence type="predicted"/>
<reference evidence="2 3" key="1">
    <citation type="submission" date="2024-08" db="EMBL/GenBank/DDBJ databases">
        <authorList>
            <person name="Cucini C."/>
            <person name="Frati F."/>
        </authorList>
    </citation>
    <scope>NUCLEOTIDE SEQUENCE [LARGE SCALE GENOMIC DNA]</scope>
</reference>
<organism evidence="2 3">
    <name type="scientific">Orchesella dallaii</name>
    <dbReference type="NCBI Taxonomy" id="48710"/>
    <lineage>
        <taxon>Eukaryota</taxon>
        <taxon>Metazoa</taxon>
        <taxon>Ecdysozoa</taxon>
        <taxon>Arthropoda</taxon>
        <taxon>Hexapoda</taxon>
        <taxon>Collembola</taxon>
        <taxon>Entomobryomorpha</taxon>
        <taxon>Entomobryoidea</taxon>
        <taxon>Orchesellidae</taxon>
        <taxon>Orchesellinae</taxon>
        <taxon>Orchesella</taxon>
    </lineage>
</organism>
<keyword evidence="1" id="KW-0472">Membrane</keyword>
<evidence type="ECO:0000313" key="2">
    <source>
        <dbReference type="EMBL" id="CAL8128685.1"/>
    </source>
</evidence>
<keyword evidence="3" id="KW-1185">Reference proteome</keyword>
<evidence type="ECO:0000256" key="1">
    <source>
        <dbReference type="SAM" id="Phobius"/>
    </source>
</evidence>
<protein>
    <submittedName>
        <fullName evidence="2">Uncharacterized protein</fullName>
    </submittedName>
</protein>
<dbReference type="Proteomes" id="UP001642540">
    <property type="component" value="Unassembled WGS sequence"/>
</dbReference>
<keyword evidence="1" id="KW-0812">Transmembrane</keyword>
<name>A0ABP1RI57_9HEXA</name>
<feature type="transmembrane region" description="Helical" evidence="1">
    <location>
        <begin position="26"/>
        <end position="51"/>
    </location>
</feature>
<gene>
    <name evidence="2" type="ORF">ODALV1_LOCUS22456</name>
</gene>
<accession>A0ABP1RI57</accession>
<keyword evidence="1" id="KW-1133">Transmembrane helix</keyword>